<organism evidence="1 2">
    <name type="scientific">Halorhodospira halochloris</name>
    <name type="common">Ectothiorhodospira halochloris</name>
    <dbReference type="NCBI Taxonomy" id="1052"/>
    <lineage>
        <taxon>Bacteria</taxon>
        <taxon>Pseudomonadati</taxon>
        <taxon>Pseudomonadota</taxon>
        <taxon>Gammaproteobacteria</taxon>
        <taxon>Chromatiales</taxon>
        <taxon>Ectothiorhodospiraceae</taxon>
        <taxon>Halorhodospira</taxon>
    </lineage>
</organism>
<dbReference type="Proteomes" id="UP000218890">
    <property type="component" value="Chromosome"/>
</dbReference>
<gene>
    <name evidence="1" type="ORF">HH1059_00470</name>
</gene>
<dbReference type="EMBL" id="AP017372">
    <property type="protein sequence ID" value="BAU56716.2"/>
    <property type="molecule type" value="Genomic_DNA"/>
</dbReference>
<dbReference type="KEGG" id="hhk:HH1059_00470"/>
<keyword evidence="2" id="KW-1185">Reference proteome</keyword>
<sequence length="110" mass="12960">MDITNNEHGSNTCNLTIVDIEALGEGHLTLFGAARKLLKLRLPPVYFQAAWAAYINELNEKDLNFVQRRFLWGIYMPLRTFRHHLVRYNRRRLRPLLSVFSFKKGTQQDN</sequence>
<name>A0A0X8X737_HALHR</name>
<accession>A0A0X8X737</accession>
<proteinExistence type="predicted"/>
<reference evidence="1" key="1">
    <citation type="submission" date="2016-02" db="EMBL/GenBank/DDBJ databases">
        <title>Halorhodospira halochloris DSM-1059 complete genome, version 2.</title>
        <authorList>
            <person name="Tsukatani Y."/>
        </authorList>
    </citation>
    <scope>NUCLEOTIDE SEQUENCE</scope>
    <source>
        <strain evidence="1">DSM 1059</strain>
    </source>
</reference>
<dbReference type="AlphaFoldDB" id="A0A0X8X737"/>
<evidence type="ECO:0000313" key="2">
    <source>
        <dbReference type="Proteomes" id="UP000218890"/>
    </source>
</evidence>
<protein>
    <submittedName>
        <fullName evidence="1">Uncharacterized protein</fullName>
    </submittedName>
</protein>
<evidence type="ECO:0000313" key="1">
    <source>
        <dbReference type="EMBL" id="BAU56716.2"/>
    </source>
</evidence>